<protein>
    <submittedName>
        <fullName evidence="1">Uncharacterized protein</fullName>
    </submittedName>
</protein>
<evidence type="ECO:0000313" key="1">
    <source>
        <dbReference type="EMBL" id="SBR61862.1"/>
    </source>
</evidence>
<accession>A0A1A8MZ09</accession>
<sequence>SVLPKFGQFVDFATRGEHTLDRVYSNIRHAFRATPLPHLAGSDHLSISLTPTYIPLRRKTKLQTKTIKSWPEGSFSTAGLLLIYCMGYILQPQPPGVHGH</sequence>
<name>A0A1A8MZ09_9TELE</name>
<feature type="non-terminal residue" evidence="1">
    <location>
        <position position="100"/>
    </location>
</feature>
<reference evidence="1" key="2">
    <citation type="submission" date="2016-06" db="EMBL/GenBank/DDBJ databases">
        <title>The genome of a short-lived fish provides insights into sex chromosome evolution and the genetic control of aging.</title>
        <authorList>
            <person name="Reichwald K."/>
            <person name="Felder M."/>
            <person name="Petzold A."/>
            <person name="Koch P."/>
            <person name="Groth M."/>
            <person name="Platzer M."/>
        </authorList>
    </citation>
    <scope>NUCLEOTIDE SEQUENCE</scope>
    <source>
        <tissue evidence="1">Brain</tissue>
    </source>
</reference>
<reference evidence="1" key="1">
    <citation type="submission" date="2016-05" db="EMBL/GenBank/DDBJ databases">
        <authorList>
            <person name="Lavstsen T."/>
            <person name="Jespersen J.S."/>
        </authorList>
    </citation>
    <scope>NUCLEOTIDE SEQUENCE</scope>
    <source>
        <tissue evidence="1">Brain</tissue>
    </source>
</reference>
<organism evidence="1">
    <name type="scientific">Nothobranchius pienaari</name>
    <dbReference type="NCBI Taxonomy" id="704102"/>
    <lineage>
        <taxon>Eukaryota</taxon>
        <taxon>Metazoa</taxon>
        <taxon>Chordata</taxon>
        <taxon>Craniata</taxon>
        <taxon>Vertebrata</taxon>
        <taxon>Euteleostomi</taxon>
        <taxon>Actinopterygii</taxon>
        <taxon>Neopterygii</taxon>
        <taxon>Teleostei</taxon>
        <taxon>Neoteleostei</taxon>
        <taxon>Acanthomorphata</taxon>
        <taxon>Ovalentaria</taxon>
        <taxon>Atherinomorphae</taxon>
        <taxon>Cyprinodontiformes</taxon>
        <taxon>Nothobranchiidae</taxon>
        <taxon>Nothobranchius</taxon>
    </lineage>
</organism>
<dbReference type="EMBL" id="HAEF01020703">
    <property type="protein sequence ID" value="SBR61862.1"/>
    <property type="molecule type" value="Transcribed_RNA"/>
</dbReference>
<dbReference type="AlphaFoldDB" id="A0A1A8MZ09"/>
<proteinExistence type="predicted"/>
<feature type="non-terminal residue" evidence="1">
    <location>
        <position position="1"/>
    </location>
</feature>
<gene>
    <name evidence="1" type="primary">Nfu_g_1_025147</name>
</gene>